<proteinExistence type="predicted"/>
<keyword evidence="2" id="KW-1185">Reference proteome</keyword>
<name>A0ACB7SXK6_HYAAI</name>
<evidence type="ECO:0000313" key="1">
    <source>
        <dbReference type="EMBL" id="KAH6938726.1"/>
    </source>
</evidence>
<organism evidence="1 2">
    <name type="scientific">Hyalomma asiaticum</name>
    <name type="common">Tick</name>
    <dbReference type="NCBI Taxonomy" id="266040"/>
    <lineage>
        <taxon>Eukaryota</taxon>
        <taxon>Metazoa</taxon>
        <taxon>Ecdysozoa</taxon>
        <taxon>Arthropoda</taxon>
        <taxon>Chelicerata</taxon>
        <taxon>Arachnida</taxon>
        <taxon>Acari</taxon>
        <taxon>Parasitiformes</taxon>
        <taxon>Ixodida</taxon>
        <taxon>Ixodoidea</taxon>
        <taxon>Ixodidae</taxon>
        <taxon>Hyalomminae</taxon>
        <taxon>Hyalomma</taxon>
    </lineage>
</organism>
<comment type="caution">
    <text evidence="1">The sequence shown here is derived from an EMBL/GenBank/DDBJ whole genome shotgun (WGS) entry which is preliminary data.</text>
</comment>
<sequence length="462" mass="51990">MCGVCECTNECSRFPRNGDPPLRGVRLRRSHYTHTMRETFLRLERVYLILLACVSVARSDITTRGGQDSGAAATISRSILVLYVRLRKRVELQLYLDLANYCSASLSGSCLRLVDLHVPGAVRSGEPVQLRCEYDLENAELYSVKWYKNNVEFYRYLPSDVPPGQSYELLGTFVDHSRSDKNNVFLEKTDLNTEGMYGCEVSTEGPGFKTVKGERELRIYVLPEEGPVMEGFQPRYQVGDQVNITCYSRPSKPIATLKWFVNNNAVPAKYETRAGTTRHENGLQSTSTTLHFEVRPEHVSRDVIRFKCTSFVTQAHSRSSEELVIGDKGPPSGRAPQESNSPRILSEKSRYEVGDDVDVNCTSIITEHPVELRWFVNDHEVKGPEAVRFPNVRYADGTQAAVLGLRFRVEARHFSDSDGLRLKCTATQSRVVALSSEETVQGAHQRSSGFRFASDHATSSRE</sequence>
<dbReference type="EMBL" id="CM023482">
    <property type="protein sequence ID" value="KAH6938726.1"/>
    <property type="molecule type" value="Genomic_DNA"/>
</dbReference>
<reference evidence="1" key="1">
    <citation type="submission" date="2020-05" db="EMBL/GenBank/DDBJ databases">
        <title>Large-scale comparative analyses of tick genomes elucidate their genetic diversity and vector capacities.</title>
        <authorList>
            <person name="Jia N."/>
            <person name="Wang J."/>
            <person name="Shi W."/>
            <person name="Du L."/>
            <person name="Sun Y."/>
            <person name="Zhan W."/>
            <person name="Jiang J."/>
            <person name="Wang Q."/>
            <person name="Zhang B."/>
            <person name="Ji P."/>
            <person name="Sakyi L.B."/>
            <person name="Cui X."/>
            <person name="Yuan T."/>
            <person name="Jiang B."/>
            <person name="Yang W."/>
            <person name="Lam T.T.-Y."/>
            <person name="Chang Q."/>
            <person name="Ding S."/>
            <person name="Wang X."/>
            <person name="Zhu J."/>
            <person name="Ruan X."/>
            <person name="Zhao L."/>
            <person name="Wei J."/>
            <person name="Que T."/>
            <person name="Du C."/>
            <person name="Cheng J."/>
            <person name="Dai P."/>
            <person name="Han X."/>
            <person name="Huang E."/>
            <person name="Gao Y."/>
            <person name="Liu J."/>
            <person name="Shao H."/>
            <person name="Ye R."/>
            <person name="Li L."/>
            <person name="Wei W."/>
            <person name="Wang X."/>
            <person name="Wang C."/>
            <person name="Yang T."/>
            <person name="Huo Q."/>
            <person name="Li W."/>
            <person name="Guo W."/>
            <person name="Chen H."/>
            <person name="Zhou L."/>
            <person name="Ni X."/>
            <person name="Tian J."/>
            <person name="Zhou Y."/>
            <person name="Sheng Y."/>
            <person name="Liu T."/>
            <person name="Pan Y."/>
            <person name="Xia L."/>
            <person name="Li J."/>
            <person name="Zhao F."/>
            <person name="Cao W."/>
        </authorList>
    </citation>
    <scope>NUCLEOTIDE SEQUENCE</scope>
    <source>
        <strain evidence="1">Hyas-2018</strain>
    </source>
</reference>
<gene>
    <name evidence="1" type="ORF">HPB50_012042</name>
</gene>
<dbReference type="Proteomes" id="UP000821845">
    <property type="component" value="Chromosome 2"/>
</dbReference>
<protein>
    <submittedName>
        <fullName evidence="1">Uncharacterized protein</fullName>
    </submittedName>
</protein>
<accession>A0ACB7SXK6</accession>
<evidence type="ECO:0000313" key="2">
    <source>
        <dbReference type="Proteomes" id="UP000821845"/>
    </source>
</evidence>